<dbReference type="Proteomes" id="UP000621436">
    <property type="component" value="Unassembled WGS sequence"/>
</dbReference>
<accession>A0A931ARW8</accession>
<dbReference type="PROSITE" id="PS51677">
    <property type="entry name" value="NODB"/>
    <property type="match status" value="1"/>
</dbReference>
<evidence type="ECO:0000313" key="4">
    <source>
        <dbReference type="EMBL" id="MBF8437357.1"/>
    </source>
</evidence>
<dbReference type="InterPro" id="IPR002509">
    <property type="entry name" value="NODB_dom"/>
</dbReference>
<dbReference type="RefSeq" id="WP_270454331.1">
    <property type="nucleotide sequence ID" value="NZ_JADPIE010000005.1"/>
</dbReference>
<dbReference type="GO" id="GO:0016810">
    <property type="term" value="F:hydrolase activity, acting on carbon-nitrogen (but not peptide) bonds"/>
    <property type="evidence" value="ECO:0007669"/>
    <property type="project" value="InterPro"/>
</dbReference>
<dbReference type="Pfam" id="PF01522">
    <property type="entry name" value="Polysacc_deac_1"/>
    <property type="match status" value="1"/>
</dbReference>
<comment type="subcellular location">
    <subcellularLocation>
        <location evidence="1">Secreted</location>
    </subcellularLocation>
</comment>
<dbReference type="PANTHER" id="PTHR34216">
    <property type="match status" value="1"/>
</dbReference>
<dbReference type="InterPro" id="IPR011330">
    <property type="entry name" value="Glyco_hydro/deAcase_b/a-brl"/>
</dbReference>
<evidence type="ECO:0000313" key="5">
    <source>
        <dbReference type="Proteomes" id="UP000621436"/>
    </source>
</evidence>
<name>A0A931ARW8_9FIRM</name>
<organism evidence="4 5">
    <name type="scientific">Halonatronomonas betaini</name>
    <dbReference type="NCBI Taxonomy" id="2778430"/>
    <lineage>
        <taxon>Bacteria</taxon>
        <taxon>Bacillati</taxon>
        <taxon>Bacillota</taxon>
        <taxon>Clostridia</taxon>
        <taxon>Halanaerobiales</taxon>
        <taxon>Halarsenatibacteraceae</taxon>
        <taxon>Halonatronomonas</taxon>
    </lineage>
</organism>
<dbReference type="EMBL" id="JADPIE010000005">
    <property type="protein sequence ID" value="MBF8437357.1"/>
    <property type="molecule type" value="Genomic_DNA"/>
</dbReference>
<evidence type="ECO:0000256" key="1">
    <source>
        <dbReference type="ARBA" id="ARBA00004613"/>
    </source>
</evidence>
<dbReference type="GO" id="GO:0005975">
    <property type="term" value="P:carbohydrate metabolic process"/>
    <property type="evidence" value="ECO:0007669"/>
    <property type="project" value="InterPro"/>
</dbReference>
<reference evidence="4" key="1">
    <citation type="submission" date="2020-11" db="EMBL/GenBank/DDBJ databases">
        <title>Halonatronomonas betainensis gen. nov., sp. nov. a novel haloalkaliphilic representative of the family Halanaerobiacae capable of betaine degradation.</title>
        <authorList>
            <person name="Boltyanskaya Y."/>
            <person name="Kevbrin V."/>
            <person name="Detkova E."/>
            <person name="Grouzdev D.S."/>
            <person name="Koziaeva V."/>
            <person name="Zhilina T."/>
        </authorList>
    </citation>
    <scope>NUCLEOTIDE SEQUENCE</scope>
    <source>
        <strain evidence="4">Z-7014</strain>
    </source>
</reference>
<keyword evidence="5" id="KW-1185">Reference proteome</keyword>
<sequence>MKNRYKVILIIVFILFFTITLNVESNNEAIILTYHHFVEDNPANSAEMSISDFKNQMEYLYDNNYNVISEDEFIKYSKEKSFPEKSVLLTFDDGYYSFYEYAYPVLKKYDFPAIVFPIISSMPGLENQPVYSDRLSFSDMRKLNTNSPTINIGSHSYNLHYYEDENPAIYQLENECCDDYNCRIRRDLRLSRDLLEDQLDKRDDLASLAWPYGYYTEKAEEIAKDLGYELIFKLGDRPYNPEEEIVSIPRYGVISGDLNHLKNILNDF</sequence>
<comment type="caution">
    <text evidence="4">The sequence shown here is derived from an EMBL/GenBank/DDBJ whole genome shotgun (WGS) entry which is preliminary data.</text>
</comment>
<dbReference type="AlphaFoldDB" id="A0A931ARW8"/>
<protein>
    <submittedName>
        <fullName evidence="4">Polysaccharide deacetylase family protein</fullName>
    </submittedName>
</protein>
<gene>
    <name evidence="4" type="ORF">I0Q91_09720</name>
</gene>
<dbReference type="GO" id="GO:0005576">
    <property type="term" value="C:extracellular region"/>
    <property type="evidence" value="ECO:0007669"/>
    <property type="project" value="UniProtKB-SubCell"/>
</dbReference>
<keyword evidence="2" id="KW-0732">Signal</keyword>
<dbReference type="PANTHER" id="PTHR34216:SF3">
    <property type="entry name" value="POLY-BETA-1,6-N-ACETYL-D-GLUCOSAMINE N-DEACETYLASE"/>
    <property type="match status" value="1"/>
</dbReference>
<dbReference type="SUPFAM" id="SSF88713">
    <property type="entry name" value="Glycoside hydrolase/deacetylase"/>
    <property type="match status" value="1"/>
</dbReference>
<dbReference type="Gene3D" id="3.20.20.370">
    <property type="entry name" value="Glycoside hydrolase/deacetylase"/>
    <property type="match status" value="1"/>
</dbReference>
<evidence type="ECO:0000256" key="2">
    <source>
        <dbReference type="ARBA" id="ARBA00022729"/>
    </source>
</evidence>
<dbReference type="InterPro" id="IPR051398">
    <property type="entry name" value="Polysacch_Deacetylase"/>
</dbReference>
<evidence type="ECO:0000259" key="3">
    <source>
        <dbReference type="PROSITE" id="PS51677"/>
    </source>
</evidence>
<proteinExistence type="predicted"/>
<feature type="domain" description="NodB homology" evidence="3">
    <location>
        <begin position="85"/>
        <end position="268"/>
    </location>
</feature>